<dbReference type="AlphaFoldDB" id="A0A6N7TXR6"/>
<dbReference type="EMBL" id="WKKW01000001">
    <property type="protein sequence ID" value="MSD90720.1"/>
    <property type="molecule type" value="Genomic_DNA"/>
</dbReference>
<dbReference type="RefSeq" id="WP_154312931.1">
    <property type="nucleotide sequence ID" value="NZ_WKKW01000001.1"/>
</dbReference>
<evidence type="ECO:0000313" key="2">
    <source>
        <dbReference type="Proteomes" id="UP000436357"/>
    </source>
</evidence>
<dbReference type="OrthoDB" id="9866343at2"/>
<dbReference type="Proteomes" id="UP000436357">
    <property type="component" value="Unassembled WGS sequence"/>
</dbReference>
<proteinExistence type="predicted"/>
<gene>
    <name evidence="1" type="ORF">GKC41_03475</name>
</gene>
<sequence>MSGNSIERNGVEDFSVTLQYGVTARFSRQENTSDYEVKYENVPVFLRDYLHDATIGRTQLAVPKHKMEQFNARLIELINEIFAPETTREDLIESAIQDINNAVKEAE</sequence>
<accession>A0A6N7TXR6</accession>
<protein>
    <submittedName>
        <fullName evidence="1">Uncharacterized protein</fullName>
    </submittedName>
</protein>
<name>A0A6N7TXR6_9BIFI</name>
<reference evidence="1 2" key="1">
    <citation type="submission" date="2019-11" db="EMBL/GenBank/DDBJ databases">
        <title>Draft Genome Sequence of Plant Growth-Promoting Rhizosphere-Associated Bacteria.</title>
        <authorList>
            <person name="Vasilyev I.Y."/>
            <person name="Radchenko V."/>
            <person name="Ilnitskaya E.V."/>
        </authorList>
    </citation>
    <scope>NUCLEOTIDE SEQUENCE [LARGE SCALE GENOMIC DNA]</scope>
    <source>
        <strain evidence="1 2">VRA_9sq_n</strain>
    </source>
</reference>
<organism evidence="1 2">
    <name type="scientific">Bifidobacterium asteroides</name>
    <dbReference type="NCBI Taxonomy" id="1684"/>
    <lineage>
        <taxon>Bacteria</taxon>
        <taxon>Bacillati</taxon>
        <taxon>Actinomycetota</taxon>
        <taxon>Actinomycetes</taxon>
        <taxon>Bifidobacteriales</taxon>
        <taxon>Bifidobacteriaceae</taxon>
        <taxon>Bifidobacterium</taxon>
    </lineage>
</organism>
<evidence type="ECO:0000313" key="1">
    <source>
        <dbReference type="EMBL" id="MSD90720.1"/>
    </source>
</evidence>
<comment type="caution">
    <text evidence="1">The sequence shown here is derived from an EMBL/GenBank/DDBJ whole genome shotgun (WGS) entry which is preliminary data.</text>
</comment>